<dbReference type="PIRSF" id="PIRSF017082">
    <property type="entry name" value="YflP"/>
    <property type="match status" value="1"/>
</dbReference>
<evidence type="ECO:0000256" key="1">
    <source>
        <dbReference type="ARBA" id="ARBA00006987"/>
    </source>
</evidence>
<dbReference type="Proteomes" id="UP000005808">
    <property type="component" value="Unassembled WGS sequence"/>
</dbReference>
<dbReference type="InterPro" id="IPR042100">
    <property type="entry name" value="Bug_dom1"/>
</dbReference>
<organism evidence="3 4">
    <name type="scientific">Cupriavidus basilensis OR16</name>
    <dbReference type="NCBI Taxonomy" id="1127483"/>
    <lineage>
        <taxon>Bacteria</taxon>
        <taxon>Pseudomonadati</taxon>
        <taxon>Pseudomonadota</taxon>
        <taxon>Betaproteobacteria</taxon>
        <taxon>Burkholderiales</taxon>
        <taxon>Burkholderiaceae</taxon>
        <taxon>Cupriavidus</taxon>
    </lineage>
</organism>
<evidence type="ECO:0000256" key="2">
    <source>
        <dbReference type="SAM" id="SignalP"/>
    </source>
</evidence>
<keyword evidence="2" id="KW-0732">Signal</keyword>
<dbReference type="PATRIC" id="fig|1127483.3.peg.3240"/>
<dbReference type="InterPro" id="IPR005064">
    <property type="entry name" value="BUG"/>
</dbReference>
<dbReference type="RefSeq" id="WP_006158779.1">
    <property type="nucleotide sequence ID" value="NZ_AHJE01000038.1"/>
</dbReference>
<accession>H1S5T5</accession>
<evidence type="ECO:0000313" key="4">
    <source>
        <dbReference type="Proteomes" id="UP000005808"/>
    </source>
</evidence>
<dbReference type="Gene3D" id="3.40.190.150">
    <property type="entry name" value="Bordetella uptake gene, domain 1"/>
    <property type="match status" value="1"/>
</dbReference>
<reference evidence="3 4" key="1">
    <citation type="journal article" date="2012" name="J. Bacteriol.">
        <title>De Novo Genome Project of Cupriavidus basilensis OR16.</title>
        <authorList>
            <person name="Cserhati M."/>
            <person name="Kriszt B."/>
            <person name="Szoboszlay S."/>
            <person name="Toth A."/>
            <person name="Szabo I."/>
            <person name="Tancsics A."/>
            <person name="Nagy I."/>
            <person name="Horvath B."/>
            <person name="Nagy I."/>
            <person name="Kukolya J."/>
        </authorList>
    </citation>
    <scope>NUCLEOTIDE SEQUENCE [LARGE SCALE GENOMIC DNA]</scope>
    <source>
        <strain evidence="3 4">OR16</strain>
    </source>
</reference>
<evidence type="ECO:0000313" key="3">
    <source>
        <dbReference type="EMBL" id="EHP42167.1"/>
    </source>
</evidence>
<comment type="similarity">
    <text evidence="1">Belongs to the UPF0065 (bug) family.</text>
</comment>
<dbReference type="Gene3D" id="3.40.190.10">
    <property type="entry name" value="Periplasmic binding protein-like II"/>
    <property type="match status" value="1"/>
</dbReference>
<name>H1S5T5_9BURK</name>
<keyword evidence="3" id="KW-0675">Receptor</keyword>
<proteinExistence type="inferred from homology"/>
<protein>
    <submittedName>
        <fullName evidence="3">Extra-cytoplasmic solute receptor family protein 77</fullName>
    </submittedName>
</protein>
<dbReference type="SUPFAM" id="SSF53850">
    <property type="entry name" value="Periplasmic binding protein-like II"/>
    <property type="match status" value="1"/>
</dbReference>
<dbReference type="AlphaFoldDB" id="H1S5T5"/>
<comment type="caution">
    <text evidence="3">The sequence shown here is derived from an EMBL/GenBank/DDBJ whole genome shotgun (WGS) entry which is preliminary data.</text>
</comment>
<feature type="chain" id="PRO_5003553555" evidence="2">
    <location>
        <begin position="28"/>
        <end position="330"/>
    </location>
</feature>
<dbReference type="EMBL" id="AHJE01000038">
    <property type="protein sequence ID" value="EHP42167.1"/>
    <property type="molecule type" value="Genomic_DNA"/>
</dbReference>
<dbReference type="OrthoDB" id="8879229at2"/>
<dbReference type="CDD" id="cd07012">
    <property type="entry name" value="PBP2_Bug_TTT"/>
    <property type="match status" value="1"/>
</dbReference>
<dbReference type="PANTHER" id="PTHR42928">
    <property type="entry name" value="TRICARBOXYLATE-BINDING PROTEIN"/>
    <property type="match status" value="1"/>
</dbReference>
<gene>
    <name evidence="3" type="ORF">OR16_16142</name>
</gene>
<sequence>MFSPQRRRALFAIALLPTLLPAIGSGAQHWPSRPIRIVVPYPAGGGPDISARKLAESLGRGLGVPVIVDNKPGASTLLGAQVVAGAAPDGYTVAYITSGLVTVAAMSKKIDLPKSLQPITKLNASAFVAVVPASSPYRSLPALMAAARQSPGKLSYGSAGIGSPAHMAVEHLRLSSPGLVFLHVPYKGAVESVNALRGGQIDFSVLVLSTALPLIKVGTLRALAVTTPARVPQIADVPTFSEAGVQQYGFASWGGFAAPAGTPGPIVQQLFAAIHKAARDPGFVSLQASLGSTTEFSTSPEAFGKELQATLAEEEALVKRIGQGGDPDGH</sequence>
<feature type="signal peptide" evidence="2">
    <location>
        <begin position="1"/>
        <end position="27"/>
    </location>
</feature>
<dbReference type="Pfam" id="PF03401">
    <property type="entry name" value="TctC"/>
    <property type="match status" value="1"/>
</dbReference>
<dbReference type="PANTHER" id="PTHR42928:SF5">
    <property type="entry name" value="BLR1237 PROTEIN"/>
    <property type="match status" value="1"/>
</dbReference>